<dbReference type="AlphaFoldDB" id="E9ITE7"/>
<evidence type="ECO:0000313" key="2">
    <source>
        <dbReference type="EMBL" id="EFZ16160.1"/>
    </source>
</evidence>
<organism>
    <name type="scientific">Solenopsis invicta</name>
    <name type="common">Red imported fire ant</name>
    <name type="synonym">Solenopsis wagneri</name>
    <dbReference type="NCBI Taxonomy" id="13686"/>
    <lineage>
        <taxon>Eukaryota</taxon>
        <taxon>Metazoa</taxon>
        <taxon>Ecdysozoa</taxon>
        <taxon>Arthropoda</taxon>
        <taxon>Hexapoda</taxon>
        <taxon>Insecta</taxon>
        <taxon>Pterygota</taxon>
        <taxon>Neoptera</taxon>
        <taxon>Endopterygota</taxon>
        <taxon>Hymenoptera</taxon>
        <taxon>Apocrita</taxon>
        <taxon>Aculeata</taxon>
        <taxon>Formicoidea</taxon>
        <taxon>Formicidae</taxon>
        <taxon>Myrmicinae</taxon>
        <taxon>Solenopsis</taxon>
    </lineage>
</organism>
<feature type="region of interest" description="Disordered" evidence="1">
    <location>
        <begin position="1"/>
        <end position="27"/>
    </location>
</feature>
<reference evidence="2" key="1">
    <citation type="journal article" date="2011" name="Proc. Natl. Acad. Sci. U.S.A.">
        <title>The genome of the fire ant Solenopsis invicta.</title>
        <authorList>
            <person name="Wurm Y."/>
            <person name="Wang J."/>
            <person name="Riba-Grognuz O."/>
            <person name="Corona M."/>
            <person name="Nygaard S."/>
            <person name="Hunt B.G."/>
            <person name="Ingram K.K."/>
            <person name="Falquet L."/>
            <person name="Nipitwattanaphon M."/>
            <person name="Gotzek D."/>
            <person name="Dijkstra M.B."/>
            <person name="Oettler J."/>
            <person name="Comtesse F."/>
            <person name="Shih C.J."/>
            <person name="Wu W.J."/>
            <person name="Yang C.C."/>
            <person name="Thomas J."/>
            <person name="Beaudoing E."/>
            <person name="Pradervand S."/>
            <person name="Flegel V."/>
            <person name="Cook E.D."/>
            <person name="Fabbretti R."/>
            <person name="Stockinger H."/>
            <person name="Long L."/>
            <person name="Farmerie W.G."/>
            <person name="Oakey J."/>
            <person name="Boomsma J.J."/>
            <person name="Pamilo P."/>
            <person name="Yi S.V."/>
            <person name="Heinze J."/>
            <person name="Goodisman M.A."/>
            <person name="Farinelli L."/>
            <person name="Harshman K."/>
            <person name="Hulo N."/>
            <person name="Cerutti L."/>
            <person name="Xenarios I."/>
            <person name="Shoemaker D."/>
            <person name="Keller L."/>
        </authorList>
    </citation>
    <scope>NUCLEOTIDE SEQUENCE [LARGE SCALE GENOMIC DNA]</scope>
</reference>
<dbReference type="HOGENOM" id="CLU_2375436_0_0_1"/>
<name>E9ITE7_SOLIN</name>
<accession>E9ITE7</accession>
<evidence type="ECO:0000256" key="1">
    <source>
        <dbReference type="SAM" id="MobiDB-lite"/>
    </source>
</evidence>
<sequence>MGEEKDSREDSQMEKRTEREGNRNKNRDRKREMDYVCLMETWLEEKGWERIRKRLPTTHSWNCSFAIREKKRGRARGGFIVGVSKEWGKEQLKVK</sequence>
<gene>
    <name evidence="2" type="ORF">SINV_10031</name>
</gene>
<proteinExistence type="predicted"/>
<feature type="non-terminal residue" evidence="2">
    <location>
        <position position="95"/>
    </location>
</feature>
<protein>
    <submittedName>
        <fullName evidence="2">Uncharacterized protein</fullName>
    </submittedName>
</protein>
<dbReference type="EMBL" id="GL765542">
    <property type="protein sequence ID" value="EFZ16160.1"/>
    <property type="molecule type" value="Genomic_DNA"/>
</dbReference>